<evidence type="ECO:0000313" key="5">
    <source>
        <dbReference type="EMBL" id="KAK3097461.1"/>
    </source>
</evidence>
<dbReference type="Gene3D" id="3.80.10.10">
    <property type="entry name" value="Ribonuclease Inhibitor"/>
    <property type="match status" value="2"/>
</dbReference>
<dbReference type="GO" id="GO:0005737">
    <property type="term" value="C:cytoplasm"/>
    <property type="evidence" value="ECO:0007669"/>
    <property type="project" value="TreeGrafter"/>
</dbReference>
<evidence type="ECO:0000259" key="3">
    <source>
        <dbReference type="Pfam" id="PF16095"/>
    </source>
</evidence>
<protein>
    <recommendedName>
        <fullName evidence="7">Roc domain-containing protein</fullName>
    </recommendedName>
</protein>
<sequence>ISRGLHQYLKYLSIHLFLARGIDFKIENFKSMSKLRTNIKYLRQSLSSNIEDSGLMEISSYFSDKRQLYLCPAHVSCWNKKMNFTKVPTDGYDEYYMFIKDLVLTMNNLETIPDDIFSNLINLDHVDLSHNVLRSIPESIGKCKKLRYLGLQENNLTDLPMTLSMCVNLMRINISRNKMDAVPAAIPQCSSLEILMMSDMFITSLPEEMGFMDNLEILYANGNCLTEVPESFSMLQRLTDLSLRGVFWFVRHDVTKMMSRNRFQELLEQHGHSRWLEEHSEDREELFSQFDDNANGILEEEEMGKLNATVFNIFPRLGYKGTETPDDDTPSGFPLQLMFLQNLRYLNLTYQGIVHIPDEIGLLTSLEHLILSYNPNLLSVSAKVGDLPLLTLELEECPLLKTPPKEIRERGFATTYAYLRRLLSGSVECKRTKLMLVGLGEAGKTSLARAMRQEGDLKNSLTGVEDITDGIDISKWIVKHEGDEISYSVWDFAGQTVYYNTHQVSKVELPTEELKEQFNQIEGFFYVSSYSGQGIPELKQKLFSVTLQQEYMGERIPSAWLELEKIIVRQRNQLHVDTISFENVVNLAGEAGIVDRTEVSQAVQFLHDLGALQHFSSNVYLKSHIVINPQWIVDVMACVVSVKQSAIKEGRLNHRDLGEIWSSYKDDMYQWMLRLTEEFDLTYPVPGEDLEKINIVPCLLPETKTEFTWPEIHKNDDIYETKMVYTFDYLPAGLFNRGQVRLQEYSDSVIIWKTGSFLRKNGHIALLQQYKDTEMIVKVQGPIPENILFHVHEVFEGLILESYQGVHYDFTIPCPDCLKQNLKDPHMFPASIIRRAIELKAPVLTVYEVLPYHLHCRPSR</sequence>
<dbReference type="PANTHER" id="PTHR48051:SF1">
    <property type="entry name" value="RAS SUPPRESSOR PROTEIN 1"/>
    <property type="match status" value="1"/>
</dbReference>
<keyword evidence="6" id="KW-1185">Reference proteome</keyword>
<evidence type="ECO:0000256" key="1">
    <source>
        <dbReference type="ARBA" id="ARBA00022614"/>
    </source>
</evidence>
<dbReference type="SMART" id="SM00369">
    <property type="entry name" value="LRR_TYP"/>
    <property type="match status" value="5"/>
</dbReference>
<dbReference type="PROSITE" id="PS51450">
    <property type="entry name" value="LRR"/>
    <property type="match status" value="3"/>
</dbReference>
<dbReference type="InterPro" id="IPR032171">
    <property type="entry name" value="COR-A"/>
</dbReference>
<dbReference type="GO" id="GO:0009966">
    <property type="term" value="P:regulation of signal transduction"/>
    <property type="evidence" value="ECO:0007669"/>
    <property type="project" value="UniProtKB-ARBA"/>
</dbReference>
<dbReference type="Gene3D" id="1.10.10.10">
    <property type="entry name" value="Winged helix-like DNA-binding domain superfamily/Winged helix DNA-binding domain"/>
    <property type="match status" value="1"/>
</dbReference>
<feature type="non-terminal residue" evidence="5">
    <location>
        <position position="1"/>
    </location>
</feature>
<dbReference type="Pfam" id="PF25497">
    <property type="entry name" value="COR-B"/>
    <property type="match status" value="1"/>
</dbReference>
<dbReference type="Gene3D" id="3.30.310.200">
    <property type="match status" value="1"/>
</dbReference>
<gene>
    <name evidence="5" type="ORF">FSP39_009834</name>
</gene>
<dbReference type="InterPro" id="IPR036388">
    <property type="entry name" value="WH-like_DNA-bd_sf"/>
</dbReference>
<keyword evidence="2" id="KW-0677">Repeat</keyword>
<evidence type="ECO:0000256" key="2">
    <source>
        <dbReference type="ARBA" id="ARBA00022737"/>
    </source>
</evidence>
<dbReference type="Proteomes" id="UP001186944">
    <property type="component" value="Unassembled WGS sequence"/>
</dbReference>
<dbReference type="AlphaFoldDB" id="A0AA88Y434"/>
<dbReference type="Pfam" id="PF16095">
    <property type="entry name" value="COR-A"/>
    <property type="match status" value="1"/>
</dbReference>
<reference evidence="5" key="1">
    <citation type="submission" date="2019-08" db="EMBL/GenBank/DDBJ databases">
        <title>The improved chromosome-level genome for the pearl oyster Pinctada fucata martensii using PacBio sequencing and Hi-C.</title>
        <authorList>
            <person name="Zheng Z."/>
        </authorList>
    </citation>
    <scope>NUCLEOTIDE SEQUENCE</scope>
    <source>
        <strain evidence="5">ZZ-2019</strain>
        <tissue evidence="5">Adductor muscle</tissue>
    </source>
</reference>
<feature type="domain" description="C-terminal of Roc COR-B" evidence="4">
    <location>
        <begin position="721"/>
        <end position="844"/>
    </location>
</feature>
<dbReference type="EMBL" id="VSWD01000007">
    <property type="protein sequence ID" value="KAK3097461.1"/>
    <property type="molecule type" value="Genomic_DNA"/>
</dbReference>
<dbReference type="Gene3D" id="3.30.70.1390">
    <property type="entry name" value="ROC domain from the Parkinson's disease-associated leucine-rich repeat kinase 2"/>
    <property type="match status" value="1"/>
</dbReference>
<dbReference type="SUPFAM" id="SSF52058">
    <property type="entry name" value="L domain-like"/>
    <property type="match status" value="1"/>
</dbReference>
<dbReference type="SUPFAM" id="SSF52540">
    <property type="entry name" value="P-loop containing nucleoside triphosphate hydrolases"/>
    <property type="match status" value="1"/>
</dbReference>
<dbReference type="PROSITE" id="PS00018">
    <property type="entry name" value="EF_HAND_1"/>
    <property type="match status" value="1"/>
</dbReference>
<accession>A0AA88Y434</accession>
<dbReference type="InterPro" id="IPR032675">
    <property type="entry name" value="LRR_dom_sf"/>
</dbReference>
<dbReference type="InterPro" id="IPR050216">
    <property type="entry name" value="LRR_domain-containing"/>
</dbReference>
<feature type="domain" description="COR" evidence="3">
    <location>
        <begin position="557"/>
        <end position="700"/>
    </location>
</feature>
<dbReference type="PANTHER" id="PTHR48051">
    <property type="match status" value="1"/>
</dbReference>
<proteinExistence type="predicted"/>
<name>A0AA88Y434_PINIB</name>
<dbReference type="InterPro" id="IPR057263">
    <property type="entry name" value="COR-B"/>
</dbReference>
<dbReference type="InterPro" id="IPR018247">
    <property type="entry name" value="EF_Hand_1_Ca_BS"/>
</dbReference>
<dbReference type="Pfam" id="PF13855">
    <property type="entry name" value="LRR_8"/>
    <property type="match status" value="1"/>
</dbReference>
<organism evidence="5 6">
    <name type="scientific">Pinctada imbricata</name>
    <name type="common">Atlantic pearl-oyster</name>
    <name type="synonym">Pinctada martensii</name>
    <dbReference type="NCBI Taxonomy" id="66713"/>
    <lineage>
        <taxon>Eukaryota</taxon>
        <taxon>Metazoa</taxon>
        <taxon>Spiralia</taxon>
        <taxon>Lophotrochozoa</taxon>
        <taxon>Mollusca</taxon>
        <taxon>Bivalvia</taxon>
        <taxon>Autobranchia</taxon>
        <taxon>Pteriomorphia</taxon>
        <taxon>Pterioida</taxon>
        <taxon>Pterioidea</taxon>
        <taxon>Pteriidae</taxon>
        <taxon>Pinctada</taxon>
    </lineage>
</organism>
<dbReference type="Pfam" id="PF08477">
    <property type="entry name" value="Roc"/>
    <property type="match status" value="1"/>
</dbReference>
<keyword evidence="1" id="KW-0433">Leucine-rich repeat</keyword>
<dbReference type="InterPro" id="IPR027417">
    <property type="entry name" value="P-loop_NTPase"/>
</dbReference>
<dbReference type="InterPro" id="IPR001611">
    <property type="entry name" value="Leu-rich_rpt"/>
</dbReference>
<comment type="caution">
    <text evidence="5">The sequence shown here is derived from an EMBL/GenBank/DDBJ whole genome shotgun (WGS) entry which is preliminary data.</text>
</comment>
<dbReference type="InterPro" id="IPR003591">
    <property type="entry name" value="Leu-rich_rpt_typical-subtyp"/>
</dbReference>
<evidence type="ECO:0000259" key="4">
    <source>
        <dbReference type="Pfam" id="PF25497"/>
    </source>
</evidence>
<evidence type="ECO:0008006" key="7">
    <source>
        <dbReference type="Google" id="ProtNLM"/>
    </source>
</evidence>
<evidence type="ECO:0000313" key="6">
    <source>
        <dbReference type="Proteomes" id="UP001186944"/>
    </source>
</evidence>